<dbReference type="InterPro" id="IPR036249">
    <property type="entry name" value="Thioredoxin-like_sf"/>
</dbReference>
<feature type="domain" description="Thioredoxin-like fold" evidence="1">
    <location>
        <begin position="35"/>
        <end position="108"/>
    </location>
</feature>
<evidence type="ECO:0000313" key="2">
    <source>
        <dbReference type="EMBL" id="MBS4883641.1"/>
    </source>
</evidence>
<evidence type="ECO:0000313" key="3">
    <source>
        <dbReference type="EMBL" id="RHM10133.1"/>
    </source>
</evidence>
<dbReference type="Gene3D" id="3.40.30.10">
    <property type="entry name" value="Glutaredoxin"/>
    <property type="match status" value="1"/>
</dbReference>
<dbReference type="RefSeq" id="WP_004798806.1">
    <property type="nucleotide sequence ID" value="NZ_CABKNA010000005.1"/>
</dbReference>
<organism evidence="3 4">
    <name type="scientific">Amedibacillus dolichus</name>
    <dbReference type="NCBI Taxonomy" id="31971"/>
    <lineage>
        <taxon>Bacteria</taxon>
        <taxon>Bacillati</taxon>
        <taxon>Bacillota</taxon>
        <taxon>Erysipelotrichia</taxon>
        <taxon>Erysipelotrichales</taxon>
        <taxon>Erysipelotrichaceae</taxon>
        <taxon>Amedibacillus</taxon>
    </lineage>
</organism>
<name>A0A415PBL5_9FIRM</name>
<dbReference type="Pfam" id="PF13192">
    <property type="entry name" value="Thioredoxin_3"/>
    <property type="match status" value="1"/>
</dbReference>
<dbReference type="OrthoDB" id="9800630at2"/>
<reference evidence="3 4" key="1">
    <citation type="submission" date="2018-08" db="EMBL/GenBank/DDBJ databases">
        <title>A genome reference for cultivated species of the human gut microbiota.</title>
        <authorList>
            <person name="Zou Y."/>
            <person name="Xue W."/>
            <person name="Luo G."/>
        </authorList>
    </citation>
    <scope>NUCLEOTIDE SEQUENCE [LARGE SCALE GENOMIC DNA]</scope>
    <source>
        <strain evidence="3 4">AF35-6BH</strain>
    </source>
</reference>
<dbReference type="Proteomes" id="UP000753219">
    <property type="component" value="Unassembled WGS sequence"/>
</dbReference>
<dbReference type="InterPro" id="IPR005243">
    <property type="entry name" value="THIRX-like_proc"/>
</dbReference>
<dbReference type="InterPro" id="IPR012336">
    <property type="entry name" value="Thioredoxin-like_fold"/>
</dbReference>
<accession>A0A415PBL5</accession>
<dbReference type="GeneID" id="92793121"/>
<comment type="caution">
    <text evidence="3">The sequence shown here is derived from an EMBL/GenBank/DDBJ whole genome shotgun (WGS) entry which is preliminary data.</text>
</comment>
<dbReference type="AlphaFoldDB" id="A0A415PBL5"/>
<keyword evidence="4" id="KW-1185">Reference proteome</keyword>
<evidence type="ECO:0000259" key="1">
    <source>
        <dbReference type="Pfam" id="PF13192"/>
    </source>
</evidence>
<gene>
    <name evidence="3" type="ORF">DWZ83_06535</name>
    <name evidence="2" type="ORF">KHZ85_02625</name>
</gene>
<reference evidence="2" key="2">
    <citation type="submission" date="2021-02" db="EMBL/GenBank/DDBJ databases">
        <title>Infant gut strain persistence is associated with maternal origin, phylogeny, and functional potential including surface adhesion and iron acquisition.</title>
        <authorList>
            <person name="Lou Y.C."/>
        </authorList>
    </citation>
    <scope>NUCLEOTIDE SEQUENCE</scope>
    <source>
        <strain evidence="2">L3_108_103G1_dasL3_108_103G1_concoct_2</strain>
    </source>
</reference>
<sequence length="110" mass="12176">MKLFGKKKETTSCCCGGDCTSEIMQNAENKKQEKDIKILGSGCAKCMELEKATRTAISELQLDYEIEHVTNYVEIASYGVMSTPALVFNGEVLSYGKVLSVEEVKVLLRK</sequence>
<dbReference type="Proteomes" id="UP000284868">
    <property type="component" value="Unassembled WGS sequence"/>
</dbReference>
<protein>
    <submittedName>
        <fullName evidence="3">Thioredoxin family protein</fullName>
    </submittedName>
</protein>
<proteinExistence type="predicted"/>
<dbReference type="SUPFAM" id="SSF52833">
    <property type="entry name" value="Thioredoxin-like"/>
    <property type="match status" value="1"/>
</dbReference>
<dbReference type="NCBIfam" id="TIGR00412">
    <property type="entry name" value="redox_disulf_2"/>
    <property type="match status" value="1"/>
</dbReference>
<dbReference type="PANTHER" id="PTHR36450">
    <property type="entry name" value="THIOREDOXIN"/>
    <property type="match status" value="1"/>
</dbReference>
<dbReference type="EMBL" id="QRPK01000030">
    <property type="protein sequence ID" value="RHM10133.1"/>
    <property type="molecule type" value="Genomic_DNA"/>
</dbReference>
<evidence type="ECO:0000313" key="4">
    <source>
        <dbReference type="Proteomes" id="UP000284868"/>
    </source>
</evidence>
<dbReference type="EMBL" id="JAGZMZ010000004">
    <property type="protein sequence ID" value="MBS4883641.1"/>
    <property type="molecule type" value="Genomic_DNA"/>
</dbReference>
<dbReference type="PANTHER" id="PTHR36450:SF1">
    <property type="entry name" value="THIOREDOXIN"/>
    <property type="match status" value="1"/>
</dbReference>